<comment type="caution">
    <text evidence="2">The sequence shown here is derived from an EMBL/GenBank/DDBJ whole genome shotgun (WGS) entry which is preliminary data.</text>
</comment>
<accession>A0ABT6TM68</accession>
<feature type="transmembrane region" description="Helical" evidence="1">
    <location>
        <begin position="246"/>
        <end position="268"/>
    </location>
</feature>
<proteinExistence type="predicted"/>
<keyword evidence="3" id="KW-1185">Reference proteome</keyword>
<dbReference type="RefSeq" id="WP_282910685.1">
    <property type="nucleotide sequence ID" value="NZ_JAGRPV010000001.1"/>
</dbReference>
<evidence type="ECO:0000313" key="2">
    <source>
        <dbReference type="EMBL" id="MDI4647946.1"/>
    </source>
</evidence>
<feature type="transmembrane region" description="Helical" evidence="1">
    <location>
        <begin position="216"/>
        <end position="234"/>
    </location>
</feature>
<gene>
    <name evidence="2" type="ORF">KB449_23545</name>
</gene>
<evidence type="ECO:0000256" key="1">
    <source>
        <dbReference type="SAM" id="Phobius"/>
    </source>
</evidence>
<protein>
    <recommendedName>
        <fullName evidence="4">DUF975 domain-containing protein</fullName>
    </recommendedName>
</protein>
<keyword evidence="1" id="KW-1133">Transmembrane helix</keyword>
<organism evidence="2 3">
    <name type="scientific">Cohnella hashimotonis</name>
    <dbReference type="NCBI Taxonomy" id="2826895"/>
    <lineage>
        <taxon>Bacteria</taxon>
        <taxon>Bacillati</taxon>
        <taxon>Bacillota</taxon>
        <taxon>Bacilli</taxon>
        <taxon>Bacillales</taxon>
        <taxon>Paenibacillaceae</taxon>
        <taxon>Cohnella</taxon>
    </lineage>
</organism>
<evidence type="ECO:0000313" key="3">
    <source>
        <dbReference type="Proteomes" id="UP001161691"/>
    </source>
</evidence>
<reference evidence="2" key="1">
    <citation type="submission" date="2023-04" db="EMBL/GenBank/DDBJ databases">
        <title>Comparative genomic analysis of Cohnella hashimotonis sp. nov., isolated from the International Space Station.</title>
        <authorList>
            <person name="Venkateswaran K."/>
            <person name="Simpson A."/>
        </authorList>
    </citation>
    <scope>NUCLEOTIDE SEQUENCE</scope>
    <source>
        <strain evidence="2">F6_2S_P_1</strain>
    </source>
</reference>
<keyword evidence="1" id="KW-0472">Membrane</keyword>
<name>A0ABT6TM68_9BACL</name>
<keyword evidence="1" id="KW-0812">Transmembrane</keyword>
<feature type="transmembrane region" description="Helical" evidence="1">
    <location>
        <begin position="47"/>
        <end position="69"/>
    </location>
</feature>
<sequence length="342" mass="40003">MYSFMNIFKWYQDINLKLIQKVENYKEKLPFCSVILLYLKTPLALKLVIGFIFSILSIKLYYMLGFIVLQSKARNEALSIVSAFQNPIPFEDDLVFKYAFIFCFLVISSMVPLLTPIILHYLFIKKVKTTSDISILKKCLRSLLLAIIYLLSFSASLYVVLNIVPFIVYVMLFKSRYDSILEFAIRKIAGEQVSIQNITLLDPEYLNSRIKYSLNFELWIFSVLIFFVWLINALSKKSRKQWSKFVYTFLSRIMMIAIIIVLISHVLYIPGYLGKSISNFDMDYVAVDYELEGINHIEGIRIFEKEHQIIIRDDCNITHSITSDNLHIKTIKTLKECKDNKD</sequence>
<feature type="transmembrane region" description="Helical" evidence="1">
    <location>
        <begin position="98"/>
        <end position="123"/>
    </location>
</feature>
<dbReference type="Proteomes" id="UP001161691">
    <property type="component" value="Unassembled WGS sequence"/>
</dbReference>
<dbReference type="EMBL" id="JAGRPV010000001">
    <property type="protein sequence ID" value="MDI4647946.1"/>
    <property type="molecule type" value="Genomic_DNA"/>
</dbReference>
<evidence type="ECO:0008006" key="4">
    <source>
        <dbReference type="Google" id="ProtNLM"/>
    </source>
</evidence>
<feature type="transmembrane region" description="Helical" evidence="1">
    <location>
        <begin position="143"/>
        <end position="172"/>
    </location>
</feature>